<dbReference type="Gene3D" id="3.30.420.10">
    <property type="entry name" value="Ribonuclease H-like superfamily/Ribonuclease H"/>
    <property type="match status" value="1"/>
</dbReference>
<dbReference type="AlphaFoldDB" id="A0A8J6XAN9"/>
<reference evidence="1" key="1">
    <citation type="submission" date="2020-09" db="EMBL/GenBank/DDBJ databases">
        <title>Iningainema tapete sp. nov. (Scytonemataceae, Cyanobacteria) from greenhouses in central Florida (USA) produces two types of nodularin with biosynthetic potential for microcystin-LR and anabaenopeptins.</title>
        <authorList>
            <person name="Berthold D.E."/>
            <person name="Lefler F.W."/>
            <person name="Huang I.-S."/>
            <person name="Abdulla H."/>
            <person name="Zimba P.V."/>
            <person name="Laughinghouse H.D. IV."/>
        </authorList>
    </citation>
    <scope>NUCLEOTIDE SEQUENCE</scope>
    <source>
        <strain evidence="1">BLCCT55</strain>
    </source>
</reference>
<accession>A0A8J6XAN9</accession>
<comment type="caution">
    <text evidence="1">The sequence shown here is derived from an EMBL/GenBank/DDBJ whole genome shotgun (WGS) entry which is preliminary data.</text>
</comment>
<evidence type="ECO:0000313" key="2">
    <source>
        <dbReference type="Proteomes" id="UP000629098"/>
    </source>
</evidence>
<dbReference type="InterPro" id="IPR012337">
    <property type="entry name" value="RNaseH-like_sf"/>
</dbReference>
<keyword evidence="2" id="KW-1185">Reference proteome</keyword>
<organism evidence="1 2">
    <name type="scientific">Iningainema tapete BLCC-T55</name>
    <dbReference type="NCBI Taxonomy" id="2748662"/>
    <lineage>
        <taxon>Bacteria</taxon>
        <taxon>Bacillati</taxon>
        <taxon>Cyanobacteriota</taxon>
        <taxon>Cyanophyceae</taxon>
        <taxon>Nostocales</taxon>
        <taxon>Scytonemataceae</taxon>
        <taxon>Iningainema tapete</taxon>
    </lineage>
</organism>
<dbReference type="EMBL" id="JACXAE010000023">
    <property type="protein sequence ID" value="MBD2771395.1"/>
    <property type="molecule type" value="Genomic_DNA"/>
</dbReference>
<protein>
    <submittedName>
        <fullName evidence="1">Uncharacterized protein</fullName>
    </submittedName>
</protein>
<dbReference type="InterPro" id="IPR036397">
    <property type="entry name" value="RNaseH_sf"/>
</dbReference>
<proteinExistence type="predicted"/>
<dbReference type="RefSeq" id="WP_190825692.1">
    <property type="nucleotide sequence ID" value="NZ_CAWPPI010000023.1"/>
</dbReference>
<name>A0A8J6XAN9_9CYAN</name>
<evidence type="ECO:0000313" key="1">
    <source>
        <dbReference type="EMBL" id="MBD2771395.1"/>
    </source>
</evidence>
<dbReference type="SUPFAM" id="SSF53098">
    <property type="entry name" value="Ribonuclease H-like"/>
    <property type="match status" value="1"/>
</dbReference>
<dbReference type="GO" id="GO:0003676">
    <property type="term" value="F:nucleic acid binding"/>
    <property type="evidence" value="ECO:0007669"/>
    <property type="project" value="InterPro"/>
</dbReference>
<sequence>MNHLPDCLFDCSQYPNQFEAQLHQQPQSRKFIIYDCETAKCIPNGDRSPNLQYCKGWDDFEGMGIAVICAYSSWDDCNHVYLQDNLVNFQALVDQAQEIVGFNSLSFDDKLCAAKGLQVKTTYDLLCHIRVAAGMPPHYVKGVTRSGYSLEQLAKVNLDYSKSQTGAIAPELWQKGNYGAVIDYCLTDVNLTRKLYEGRAKLIDPTNQRLLTLT</sequence>
<dbReference type="Proteomes" id="UP000629098">
    <property type="component" value="Unassembled WGS sequence"/>
</dbReference>
<gene>
    <name evidence="1" type="ORF">ICL16_04495</name>
</gene>